<dbReference type="EMBL" id="JAQOSP010000067">
    <property type="protein sequence ID" value="MDJ1169788.1"/>
    <property type="molecule type" value="Genomic_DNA"/>
</dbReference>
<sequence>MNPENRRWSVSYQVEVIDKLDSTPQSVPEPSAVGTLAFLGIWGLKRIGSRKG</sequence>
<evidence type="ECO:0008006" key="3">
    <source>
        <dbReference type="Google" id="ProtNLM"/>
    </source>
</evidence>
<reference evidence="1 2" key="1">
    <citation type="submission" date="2023-01" db="EMBL/GenBank/DDBJ databases">
        <title>Novel diversity within Roseofilum (Cyanobacteria; Desertifilaceae) from marine benthic mats with descriptions of four novel species.</title>
        <authorList>
            <person name="Wang Y."/>
            <person name="Berthold D.E."/>
            <person name="Hu J."/>
            <person name="Lefler F.W."/>
            <person name="Laughinghouse H.D. IV."/>
        </authorList>
    </citation>
    <scope>NUCLEOTIDE SEQUENCE [LARGE SCALE GENOMIC DNA]</scope>
    <source>
        <strain evidence="1 2">BLCC-M154</strain>
    </source>
</reference>
<organism evidence="1 2">
    <name type="scientific">Roseofilum acuticapitatum BLCC-M154</name>
    <dbReference type="NCBI Taxonomy" id="3022444"/>
    <lineage>
        <taxon>Bacteria</taxon>
        <taxon>Bacillati</taxon>
        <taxon>Cyanobacteriota</taxon>
        <taxon>Cyanophyceae</taxon>
        <taxon>Desertifilales</taxon>
        <taxon>Desertifilaceae</taxon>
        <taxon>Roseofilum</taxon>
        <taxon>Roseofilum acuticapitatum</taxon>
    </lineage>
</organism>
<evidence type="ECO:0000313" key="2">
    <source>
        <dbReference type="Proteomes" id="UP001235303"/>
    </source>
</evidence>
<comment type="caution">
    <text evidence="1">The sequence shown here is derived from an EMBL/GenBank/DDBJ whole genome shotgun (WGS) entry which is preliminary data.</text>
</comment>
<dbReference type="Proteomes" id="UP001235303">
    <property type="component" value="Unassembled WGS sequence"/>
</dbReference>
<dbReference type="RefSeq" id="WP_283753546.1">
    <property type="nucleotide sequence ID" value="NZ_JAQOSP010000067.1"/>
</dbReference>
<gene>
    <name evidence="1" type="ORF">PMG71_10150</name>
</gene>
<accession>A0ABT7ASA5</accession>
<protein>
    <recommendedName>
        <fullName evidence="3">PEP-CTERM protein-sorting domain-containing protein</fullName>
    </recommendedName>
</protein>
<proteinExistence type="predicted"/>
<evidence type="ECO:0000313" key="1">
    <source>
        <dbReference type="EMBL" id="MDJ1169788.1"/>
    </source>
</evidence>
<keyword evidence="2" id="KW-1185">Reference proteome</keyword>
<name>A0ABT7ASA5_9CYAN</name>